<keyword evidence="3" id="KW-1185">Reference proteome</keyword>
<dbReference type="InterPro" id="IPR056594">
    <property type="entry name" value="AT5G49610-like_b-prop"/>
</dbReference>
<evidence type="ECO:0000313" key="3">
    <source>
        <dbReference type="Proteomes" id="UP001497457"/>
    </source>
</evidence>
<dbReference type="EMBL" id="OZ075117">
    <property type="protein sequence ID" value="CAL5080922.1"/>
    <property type="molecule type" value="Genomic_DNA"/>
</dbReference>
<evidence type="ECO:0000259" key="1">
    <source>
        <dbReference type="SMART" id="SM00256"/>
    </source>
</evidence>
<proteinExistence type="predicted"/>
<dbReference type="Proteomes" id="UP001497457">
    <property type="component" value="Chromosome 7b"/>
</dbReference>
<dbReference type="Pfam" id="PF12937">
    <property type="entry name" value="F-box-like"/>
    <property type="match status" value="1"/>
</dbReference>
<accession>A0ABC9FS00</accession>
<dbReference type="CDD" id="cd09917">
    <property type="entry name" value="F-box_SF"/>
    <property type="match status" value="1"/>
</dbReference>
<dbReference type="Gene3D" id="1.20.1280.50">
    <property type="match status" value="1"/>
</dbReference>
<dbReference type="InterPro" id="IPR036047">
    <property type="entry name" value="F-box-like_dom_sf"/>
</dbReference>
<gene>
    <name evidence="2" type="ORF">URODEC1_LOCUS108333</name>
</gene>
<reference evidence="2 3" key="2">
    <citation type="submission" date="2024-10" db="EMBL/GenBank/DDBJ databases">
        <authorList>
            <person name="Ryan C."/>
        </authorList>
    </citation>
    <scope>NUCLEOTIDE SEQUENCE [LARGE SCALE GENOMIC DNA]</scope>
</reference>
<sequence length="398" mass="44722">MLATVAIPDDIVELILLRLDSLVSLVHAATTCKQWRRVVADAVFRRRYRSLHGPPMAAGTYHNGERFERPHFVPSPSATIDGRHFSLDFLPDDTYCIWTVRDCRGSLLLLDRLQLQPGNGGGYSNLVICEPLARRYEIIPPLSTFANCVQLGAFILVDGDDNAEEGCDGMSNFRVLCVVHGHYKTRAGMFTSGSSYWREETFYSLWASIVGLTARSIYLYMNEGRVISMDLRTSEFSNFLLPSIIEGWDEDDRIRHRMTITAGRDNKERIVVVHFGCKVKVYARLDGGSCGAEWALEKTIEISEAMGGVHRHNRDWDLIQTASLSLHRAGSVLIQQEQGGSSRAKCFRLDVETREMELLPDHHDMKVEVPLSPTLRACIDHDDGDGDALCILVSSLYI</sequence>
<name>A0ABC9FS00_9POAL</name>
<reference evidence="3" key="1">
    <citation type="submission" date="2024-06" db="EMBL/GenBank/DDBJ databases">
        <authorList>
            <person name="Ryan C."/>
        </authorList>
    </citation>
    <scope>NUCLEOTIDE SEQUENCE [LARGE SCALE GENOMIC DNA]</scope>
</reference>
<organism evidence="2 3">
    <name type="scientific">Urochloa decumbens</name>
    <dbReference type="NCBI Taxonomy" id="240449"/>
    <lineage>
        <taxon>Eukaryota</taxon>
        <taxon>Viridiplantae</taxon>
        <taxon>Streptophyta</taxon>
        <taxon>Embryophyta</taxon>
        <taxon>Tracheophyta</taxon>
        <taxon>Spermatophyta</taxon>
        <taxon>Magnoliopsida</taxon>
        <taxon>Liliopsida</taxon>
        <taxon>Poales</taxon>
        <taxon>Poaceae</taxon>
        <taxon>PACMAD clade</taxon>
        <taxon>Panicoideae</taxon>
        <taxon>Panicodae</taxon>
        <taxon>Paniceae</taxon>
        <taxon>Melinidinae</taxon>
        <taxon>Urochloa</taxon>
    </lineage>
</organism>
<feature type="domain" description="F-box" evidence="1">
    <location>
        <begin position="7"/>
        <end position="48"/>
    </location>
</feature>
<dbReference type="Pfam" id="PF23635">
    <property type="entry name" value="Beta-prop_AT5G49610-like"/>
    <property type="match status" value="1"/>
</dbReference>
<dbReference type="PANTHER" id="PTHR33207">
    <property type="entry name" value="F-BOX DOMAIN CONTAINING PROTEIN-RELATED"/>
    <property type="match status" value="1"/>
</dbReference>
<protein>
    <recommendedName>
        <fullName evidence="1">F-box domain-containing protein</fullName>
    </recommendedName>
</protein>
<dbReference type="SMART" id="SM00256">
    <property type="entry name" value="FBOX"/>
    <property type="match status" value="1"/>
</dbReference>
<dbReference type="InterPro" id="IPR001810">
    <property type="entry name" value="F-box_dom"/>
</dbReference>
<evidence type="ECO:0000313" key="2">
    <source>
        <dbReference type="EMBL" id="CAL5080922.1"/>
    </source>
</evidence>
<dbReference type="AlphaFoldDB" id="A0ABC9FS00"/>
<dbReference type="SUPFAM" id="SSF81383">
    <property type="entry name" value="F-box domain"/>
    <property type="match status" value="1"/>
</dbReference>